<feature type="domain" description="Cytochrome C biogenesis protein transmembrane" evidence="7">
    <location>
        <begin position="16"/>
        <end position="188"/>
    </location>
</feature>
<evidence type="ECO:0000256" key="3">
    <source>
        <dbReference type="ARBA" id="ARBA00022692"/>
    </source>
</evidence>
<dbReference type="InterPro" id="IPR051790">
    <property type="entry name" value="Cytochrome_c-biogenesis_DsbD"/>
</dbReference>
<keyword evidence="3 6" id="KW-0812">Transmembrane</keyword>
<evidence type="ECO:0000256" key="6">
    <source>
        <dbReference type="SAM" id="Phobius"/>
    </source>
</evidence>
<evidence type="ECO:0000259" key="7">
    <source>
        <dbReference type="Pfam" id="PF02683"/>
    </source>
</evidence>
<organism evidence="8">
    <name type="scientific">freshwater metagenome</name>
    <dbReference type="NCBI Taxonomy" id="449393"/>
    <lineage>
        <taxon>unclassified sequences</taxon>
        <taxon>metagenomes</taxon>
        <taxon>ecological metagenomes</taxon>
    </lineage>
</organism>
<gene>
    <name evidence="8" type="ORF">GM50_8175</name>
</gene>
<protein>
    <recommendedName>
        <fullName evidence="7">Cytochrome C biogenesis protein transmembrane domain-containing protein</fullName>
    </recommendedName>
</protein>
<feature type="transmembrane region" description="Helical" evidence="6">
    <location>
        <begin position="161"/>
        <end position="181"/>
    </location>
</feature>
<dbReference type="AlphaFoldDB" id="A0A094Q5F1"/>
<dbReference type="GO" id="GO:0017004">
    <property type="term" value="P:cytochrome complex assembly"/>
    <property type="evidence" value="ECO:0007669"/>
    <property type="project" value="InterPro"/>
</dbReference>
<dbReference type="PANTHER" id="PTHR31272:SF4">
    <property type="entry name" value="CYTOCHROME C-TYPE BIOGENESIS PROTEIN HI_1454-RELATED"/>
    <property type="match status" value="1"/>
</dbReference>
<evidence type="ECO:0000256" key="1">
    <source>
        <dbReference type="ARBA" id="ARBA00004141"/>
    </source>
</evidence>
<evidence type="ECO:0000256" key="5">
    <source>
        <dbReference type="ARBA" id="ARBA00023136"/>
    </source>
</evidence>
<dbReference type="InterPro" id="IPR003834">
    <property type="entry name" value="Cyt_c_assmbl_TM_dom"/>
</dbReference>
<comment type="similarity">
    <text evidence="2">Belongs to the DsbD family.</text>
</comment>
<feature type="transmembrane region" description="Helical" evidence="6">
    <location>
        <begin position="202"/>
        <end position="223"/>
    </location>
</feature>
<dbReference type="GO" id="GO:0016020">
    <property type="term" value="C:membrane"/>
    <property type="evidence" value="ECO:0007669"/>
    <property type="project" value="UniProtKB-SubCell"/>
</dbReference>
<feature type="transmembrane region" description="Helical" evidence="6">
    <location>
        <begin position="12"/>
        <end position="35"/>
    </location>
</feature>
<evidence type="ECO:0000313" key="8">
    <source>
        <dbReference type="EMBL" id="KGA18632.1"/>
    </source>
</evidence>
<sequence length="241" mass="25809">MVDFFVNNLFDGFILFAIPLAILTGLVSFVSPCVLPLVPGYLSFAAGYSQARGKIFLGSLLFVLGFSALFISYGLLFGSIGAQISVHEEIITRVLGIFTIMLGVIFAGAFPMMPTLRPRISTTGGLIGAPVLGFLFGIGWTPCIGPALATVQMLAFSESSAFRGALLSFAYCIGLGLPFIATGLFFDKSERLRKFLTRNGRAISIFGGVLLIIIGLLQVTGIWNSLMIDLRSTISEFTPVI</sequence>
<dbReference type="PANTHER" id="PTHR31272">
    <property type="entry name" value="CYTOCHROME C-TYPE BIOGENESIS PROTEIN HI_1454-RELATED"/>
    <property type="match status" value="1"/>
</dbReference>
<dbReference type="EMBL" id="JNSK01000022">
    <property type="protein sequence ID" value="KGA18632.1"/>
    <property type="molecule type" value="Genomic_DNA"/>
</dbReference>
<feature type="transmembrane region" description="Helical" evidence="6">
    <location>
        <begin position="125"/>
        <end position="149"/>
    </location>
</feature>
<reference evidence="8" key="1">
    <citation type="submission" date="2014-05" db="EMBL/GenBank/DDBJ databases">
        <title>Key roles for freshwater Actinobacteria revealed by deep metagenomic sequencing.</title>
        <authorList>
            <person name="Ghai R."/>
            <person name="Mizuno C.M."/>
            <person name="Picazo A."/>
            <person name="Camacho A."/>
            <person name="Rodriguez-Valera F."/>
        </authorList>
    </citation>
    <scope>NUCLEOTIDE SEQUENCE</scope>
</reference>
<comment type="subcellular location">
    <subcellularLocation>
        <location evidence="1">Membrane</location>
        <topology evidence="1">Multi-pass membrane protein</topology>
    </subcellularLocation>
</comment>
<comment type="caution">
    <text evidence="8">The sequence shown here is derived from an EMBL/GenBank/DDBJ whole genome shotgun (WGS) entry which is preliminary data.</text>
</comment>
<feature type="transmembrane region" description="Helical" evidence="6">
    <location>
        <begin position="55"/>
        <end position="78"/>
    </location>
</feature>
<dbReference type="Pfam" id="PF02683">
    <property type="entry name" value="DsbD_TM"/>
    <property type="match status" value="1"/>
</dbReference>
<evidence type="ECO:0000256" key="2">
    <source>
        <dbReference type="ARBA" id="ARBA00006143"/>
    </source>
</evidence>
<name>A0A094Q5F1_9ZZZZ</name>
<feature type="transmembrane region" description="Helical" evidence="6">
    <location>
        <begin position="90"/>
        <end position="113"/>
    </location>
</feature>
<proteinExistence type="inferred from homology"/>
<keyword evidence="5 6" id="KW-0472">Membrane</keyword>
<evidence type="ECO:0000256" key="4">
    <source>
        <dbReference type="ARBA" id="ARBA00022989"/>
    </source>
</evidence>
<accession>A0A094Q5F1</accession>
<keyword evidence="4 6" id="KW-1133">Transmembrane helix</keyword>